<protein>
    <submittedName>
        <fullName evidence="3 4">Uncharacterized protein</fullName>
    </submittedName>
</protein>
<evidence type="ECO:0000313" key="4">
    <source>
        <dbReference type="EnsemblPlants" id="PNT66358"/>
    </source>
</evidence>
<sequence length="106" mass="10876">MVLGSANLFLLELTAAPPSPIGQGEHEHGVISLTPDKPRPGGRKNAAMENTSQATAEPSLAAPASDPPAVPPVEPPADKVAPPTPAEPPMDPLHNPVNPPVDKPRP</sequence>
<feature type="compositionally biased region" description="Pro residues" evidence="1">
    <location>
        <begin position="65"/>
        <end position="75"/>
    </location>
</feature>
<reference evidence="4" key="3">
    <citation type="submission" date="2018-08" db="UniProtKB">
        <authorList>
            <consortium name="EnsemblPlants"/>
        </authorList>
    </citation>
    <scope>IDENTIFICATION</scope>
    <source>
        <strain evidence="4">cv. Bd21</strain>
    </source>
</reference>
<feature type="signal peptide" evidence="2">
    <location>
        <begin position="1"/>
        <end position="16"/>
    </location>
</feature>
<feature type="compositionally biased region" description="Pro residues" evidence="1">
    <location>
        <begin position="82"/>
        <end position="106"/>
    </location>
</feature>
<dbReference type="EMBL" id="CM000882">
    <property type="protein sequence ID" value="PNT66358.1"/>
    <property type="molecule type" value="Genomic_DNA"/>
</dbReference>
<dbReference type="InParanoid" id="A0A2K2CWF7"/>
<name>A0A2K2CWF7_BRADI</name>
<proteinExistence type="predicted"/>
<evidence type="ECO:0000256" key="2">
    <source>
        <dbReference type="SAM" id="SignalP"/>
    </source>
</evidence>
<evidence type="ECO:0000256" key="1">
    <source>
        <dbReference type="SAM" id="MobiDB-lite"/>
    </source>
</evidence>
<organism evidence="3">
    <name type="scientific">Brachypodium distachyon</name>
    <name type="common">Purple false brome</name>
    <name type="synonym">Trachynia distachya</name>
    <dbReference type="NCBI Taxonomy" id="15368"/>
    <lineage>
        <taxon>Eukaryota</taxon>
        <taxon>Viridiplantae</taxon>
        <taxon>Streptophyta</taxon>
        <taxon>Embryophyta</taxon>
        <taxon>Tracheophyta</taxon>
        <taxon>Spermatophyta</taxon>
        <taxon>Magnoliopsida</taxon>
        <taxon>Liliopsida</taxon>
        <taxon>Poales</taxon>
        <taxon>Poaceae</taxon>
        <taxon>BOP clade</taxon>
        <taxon>Pooideae</taxon>
        <taxon>Stipodae</taxon>
        <taxon>Brachypodieae</taxon>
        <taxon>Brachypodium</taxon>
    </lineage>
</organism>
<evidence type="ECO:0000313" key="3">
    <source>
        <dbReference type="EMBL" id="PNT66358.1"/>
    </source>
</evidence>
<dbReference type="Gramene" id="PNT66358">
    <property type="protein sequence ID" value="PNT66358"/>
    <property type="gene ID" value="BRADI_3g10593v3"/>
</dbReference>
<keyword evidence="2" id="KW-0732">Signal</keyword>
<dbReference type="Proteomes" id="UP000008810">
    <property type="component" value="Chromosome 3"/>
</dbReference>
<keyword evidence="5" id="KW-1185">Reference proteome</keyword>
<gene>
    <name evidence="3" type="ORF">BRADI_3g10593v3</name>
</gene>
<feature type="region of interest" description="Disordered" evidence="1">
    <location>
        <begin position="16"/>
        <end position="106"/>
    </location>
</feature>
<feature type="chain" id="PRO_5036043275" evidence="2">
    <location>
        <begin position="17"/>
        <end position="106"/>
    </location>
</feature>
<dbReference type="AlphaFoldDB" id="A0A2K2CWF7"/>
<evidence type="ECO:0000313" key="5">
    <source>
        <dbReference type="Proteomes" id="UP000008810"/>
    </source>
</evidence>
<accession>A0A2K2CWF7</accession>
<dbReference type="EnsemblPlants" id="PNT66358">
    <property type="protein sequence ID" value="PNT66358"/>
    <property type="gene ID" value="BRADI_3g10593v3"/>
</dbReference>
<reference evidence="3 4" key="1">
    <citation type="journal article" date="2010" name="Nature">
        <title>Genome sequencing and analysis of the model grass Brachypodium distachyon.</title>
        <authorList>
            <consortium name="International Brachypodium Initiative"/>
        </authorList>
    </citation>
    <scope>NUCLEOTIDE SEQUENCE [LARGE SCALE GENOMIC DNA]</scope>
    <source>
        <strain evidence="3 4">Bd21</strain>
    </source>
</reference>
<reference evidence="3" key="2">
    <citation type="submission" date="2017-06" db="EMBL/GenBank/DDBJ databases">
        <title>WGS assembly of Brachypodium distachyon.</title>
        <authorList>
            <consortium name="The International Brachypodium Initiative"/>
            <person name="Lucas S."/>
            <person name="Harmon-Smith M."/>
            <person name="Lail K."/>
            <person name="Tice H."/>
            <person name="Grimwood J."/>
            <person name="Bruce D."/>
            <person name="Barry K."/>
            <person name="Shu S."/>
            <person name="Lindquist E."/>
            <person name="Wang M."/>
            <person name="Pitluck S."/>
            <person name="Vogel J.P."/>
            <person name="Garvin D.F."/>
            <person name="Mockler T.C."/>
            <person name="Schmutz J."/>
            <person name="Rokhsar D."/>
            <person name="Bevan M.W."/>
        </authorList>
    </citation>
    <scope>NUCLEOTIDE SEQUENCE</scope>
    <source>
        <strain evidence="3">Bd21</strain>
    </source>
</reference>